<keyword evidence="1" id="KW-0732">Signal</keyword>
<evidence type="ECO:0000313" key="2">
    <source>
        <dbReference type="EMBL" id="BAM04466.1"/>
    </source>
</evidence>
<dbReference type="PROSITE" id="PS51318">
    <property type="entry name" value="TAT"/>
    <property type="match status" value="1"/>
</dbReference>
<organism evidence="2 3">
    <name type="scientific">Phycisphaera mikurensis (strain NBRC 102666 / KCTC 22515 / FYK2301M01)</name>
    <dbReference type="NCBI Taxonomy" id="1142394"/>
    <lineage>
        <taxon>Bacteria</taxon>
        <taxon>Pseudomonadati</taxon>
        <taxon>Planctomycetota</taxon>
        <taxon>Phycisphaerae</taxon>
        <taxon>Phycisphaerales</taxon>
        <taxon>Phycisphaeraceae</taxon>
        <taxon>Phycisphaera</taxon>
    </lineage>
</organism>
<dbReference type="OrthoDB" id="9779968at2"/>
<dbReference type="PANTHER" id="PTHR43737">
    <property type="entry name" value="BLL7424 PROTEIN"/>
    <property type="match status" value="1"/>
</dbReference>
<accession>I0IGS8</accession>
<dbReference type="HOGENOM" id="CLU_032896_3_1_0"/>
<dbReference type="Pfam" id="PF07394">
    <property type="entry name" value="DUF1501"/>
    <property type="match status" value="1"/>
</dbReference>
<feature type="signal peptide" evidence="1">
    <location>
        <begin position="1"/>
        <end position="26"/>
    </location>
</feature>
<dbReference type="InterPro" id="IPR010869">
    <property type="entry name" value="DUF1501"/>
</dbReference>
<name>I0IGS8_PHYMF</name>
<dbReference type="KEGG" id="phm:PSMK_23070"/>
<reference evidence="2 3" key="1">
    <citation type="submission" date="2012-02" db="EMBL/GenBank/DDBJ databases">
        <title>Complete genome sequence of Phycisphaera mikurensis NBRC 102666.</title>
        <authorList>
            <person name="Ankai A."/>
            <person name="Hosoyama A."/>
            <person name="Terui Y."/>
            <person name="Sekine M."/>
            <person name="Fukai R."/>
            <person name="Kato Y."/>
            <person name="Nakamura S."/>
            <person name="Yamada-Narita S."/>
            <person name="Kawakoshi A."/>
            <person name="Fukunaga Y."/>
            <person name="Yamazaki S."/>
            <person name="Fujita N."/>
        </authorList>
    </citation>
    <scope>NUCLEOTIDE SEQUENCE [LARGE SCALE GENOMIC DNA]</scope>
    <source>
        <strain evidence="3">NBRC 102666 / KCTC 22515 / FYK2301M01</strain>
    </source>
</reference>
<dbReference type="InterPro" id="IPR006311">
    <property type="entry name" value="TAT_signal"/>
</dbReference>
<gene>
    <name evidence="2" type="ordered locus">PSMK_23070</name>
</gene>
<protein>
    <recommendedName>
        <fullName evidence="4">DUF1501 domain-containing protein</fullName>
    </recommendedName>
</protein>
<dbReference type="RefSeq" id="WP_014437681.1">
    <property type="nucleotide sequence ID" value="NC_017080.1"/>
</dbReference>
<dbReference type="PANTHER" id="PTHR43737:SF1">
    <property type="entry name" value="DUF1501 DOMAIN-CONTAINING PROTEIN"/>
    <property type="match status" value="1"/>
</dbReference>
<feature type="chain" id="PRO_5003629269" description="DUF1501 domain-containing protein" evidence="1">
    <location>
        <begin position="27"/>
        <end position="430"/>
    </location>
</feature>
<dbReference type="EMBL" id="AP012338">
    <property type="protein sequence ID" value="BAM04466.1"/>
    <property type="molecule type" value="Genomic_DNA"/>
</dbReference>
<keyword evidence="3" id="KW-1185">Reference proteome</keyword>
<dbReference type="AlphaFoldDB" id="I0IGS8"/>
<dbReference type="eggNOG" id="COG4102">
    <property type="taxonomic scope" value="Bacteria"/>
</dbReference>
<evidence type="ECO:0000256" key="1">
    <source>
        <dbReference type="SAM" id="SignalP"/>
    </source>
</evidence>
<sequence length="430" mass="44664">MRLTRRFFLRSTGAMAVYCAVNPLDAALAASMDDPAAHVTAKNKTLVVVFLRGGIDGLNLVVPHGDPAYAKLRPGIGVAAPGKEGGALDLDGFFGMNPRAAALMPALASGEAIALQAVGYPGNSRSHFEEQDVWETGVSGNTMGHDGWLNRHLLTSTGHGPIRAVALSDSLPRILRGEAPAFAFPGLTDLGFGGRGNAEQEASVVAALEQAHAAVAPGGTRDAIDLVHAAGRETLEGVKVLRGVAAQPYEQSASYPSGQLGQRLASAARLIKAGVGLEVVQIDYGGWDTHNRQGDGAQGNFGTKVEELCGSLAAFSEDLGPRSDDTLVLTLSDFGRTARQNGTAGTDHGWANAMLAMGGPVAAKKALDPGRGPVMGAWPGLGPEQLHQKRDLKHTTDFRDVLAEVVTSHLGNANLPKVLPGHAFSPVGLL</sequence>
<proteinExistence type="predicted"/>
<evidence type="ECO:0008006" key="4">
    <source>
        <dbReference type="Google" id="ProtNLM"/>
    </source>
</evidence>
<dbReference type="Proteomes" id="UP000007881">
    <property type="component" value="Chromosome"/>
</dbReference>
<evidence type="ECO:0000313" key="3">
    <source>
        <dbReference type="Proteomes" id="UP000007881"/>
    </source>
</evidence>